<dbReference type="Proteomes" id="UP000335636">
    <property type="component" value="Unassembled WGS sequence"/>
</dbReference>
<evidence type="ECO:0000256" key="5">
    <source>
        <dbReference type="ARBA" id="ARBA00023136"/>
    </source>
</evidence>
<evidence type="ECO:0000313" key="11">
    <source>
        <dbReference type="EMBL" id="VTJ78360.1"/>
    </source>
</evidence>
<dbReference type="Gene3D" id="1.20.1070.10">
    <property type="entry name" value="Rhodopsin 7-helix transmembrane proteins"/>
    <property type="match status" value="1"/>
</dbReference>
<reference evidence="11" key="1">
    <citation type="submission" date="2019-04" db="EMBL/GenBank/DDBJ databases">
        <authorList>
            <person name="Alioto T."/>
            <person name="Alioto T."/>
        </authorList>
    </citation>
    <scope>NUCLEOTIDE SEQUENCE [LARGE SCALE GENOMIC DNA]</scope>
</reference>
<dbReference type="GO" id="GO:0045125">
    <property type="term" value="F:bioactive lipid receptor activity"/>
    <property type="evidence" value="ECO:0007669"/>
    <property type="project" value="TreeGrafter"/>
</dbReference>
<evidence type="ECO:0000256" key="7">
    <source>
        <dbReference type="ARBA" id="ARBA00023224"/>
    </source>
</evidence>
<feature type="transmembrane region" description="Helical" evidence="9">
    <location>
        <begin position="138"/>
        <end position="164"/>
    </location>
</feature>
<name>A0A5E4CAI0_MARMO</name>
<dbReference type="SUPFAM" id="SSF81321">
    <property type="entry name" value="Family A G protein-coupled receptor-like"/>
    <property type="match status" value="1"/>
</dbReference>
<accession>A0A5E4CAI0</accession>
<sequence length="363" mass="39740">MQNVTTRSRIRESRSALLHDIHSERVSLLGPRWSMFRLGVFVTGETKQHSGRASPPCTASLPGPSRGRAWSQLSVGFAPVAVPWHRGAGAMVRPSCSAPSTSVETVVGMLLALECGLGQPGNAVALWTFFCLEVWKPYTVYLLSLVLADLLLTVCLPFHAAFYLRHRAWGLSLTSCQALLCLLLLSHGVGVAFLTAVACDQYLRVPHPQLKVNFCTQGWPGVSRASHQSLLVSKAPQNSTECPSFCPSTTGQEVLFFLQILLPFSPISFCNASIIRILQRRIRVSRKQPRLRRAKGHKAAVSCGHGAHGRGVGSLTHLHSMLNPAVYFSNPAFTHSYQKVFSSLRGRRQATEPPSSDLKDSYS</sequence>
<dbReference type="AlphaFoldDB" id="A0A5E4CAI0"/>
<evidence type="ECO:0000256" key="1">
    <source>
        <dbReference type="ARBA" id="ARBA00004141"/>
    </source>
</evidence>
<feature type="domain" description="G-protein coupled receptors family 1 profile" evidence="10">
    <location>
        <begin position="121"/>
        <end position="208"/>
    </location>
</feature>
<dbReference type="PANTHER" id="PTHR46048:SF7">
    <property type="entry name" value="12-(S)-HYDROXY-5,8,10,14-EICOSATETRAENOIC ACID RECEPTOR"/>
    <property type="match status" value="1"/>
</dbReference>
<keyword evidence="4" id="KW-0297">G-protein coupled receptor</keyword>
<keyword evidence="3 9" id="KW-1133">Transmembrane helix</keyword>
<keyword evidence="7" id="KW-0807">Transducer</keyword>
<keyword evidence="5 9" id="KW-0472">Membrane</keyword>
<evidence type="ECO:0000256" key="9">
    <source>
        <dbReference type="SAM" id="Phobius"/>
    </source>
</evidence>
<evidence type="ECO:0000256" key="4">
    <source>
        <dbReference type="ARBA" id="ARBA00023040"/>
    </source>
</evidence>
<evidence type="ECO:0000259" key="10">
    <source>
        <dbReference type="PROSITE" id="PS50262"/>
    </source>
</evidence>
<dbReference type="PANTHER" id="PTHR46048">
    <property type="entry name" value="HYDROXYCARBOXYLIC ACID RECEPTOR 2"/>
    <property type="match status" value="1"/>
</dbReference>
<dbReference type="InterPro" id="IPR000276">
    <property type="entry name" value="GPCR_Rhodpsn"/>
</dbReference>
<dbReference type="InterPro" id="IPR017452">
    <property type="entry name" value="GPCR_Rhodpsn_7TM"/>
</dbReference>
<dbReference type="PROSITE" id="PS50262">
    <property type="entry name" value="G_PROTEIN_RECEP_F1_2"/>
    <property type="match status" value="1"/>
</dbReference>
<dbReference type="Pfam" id="PF00001">
    <property type="entry name" value="7tm_1"/>
    <property type="match status" value="1"/>
</dbReference>
<protein>
    <recommendedName>
        <fullName evidence="10">G-protein coupled receptors family 1 profile domain-containing protein</fullName>
    </recommendedName>
</protein>
<proteinExistence type="predicted"/>
<evidence type="ECO:0000256" key="2">
    <source>
        <dbReference type="ARBA" id="ARBA00022692"/>
    </source>
</evidence>
<gene>
    <name evidence="11" type="ORF">MONAX_5E026069</name>
</gene>
<dbReference type="EMBL" id="CABDUW010001066">
    <property type="protein sequence ID" value="VTJ78360.1"/>
    <property type="molecule type" value="Genomic_DNA"/>
</dbReference>
<feature type="region of interest" description="Disordered" evidence="8">
    <location>
        <begin position="344"/>
        <end position="363"/>
    </location>
</feature>
<dbReference type="GO" id="GO:0016020">
    <property type="term" value="C:membrane"/>
    <property type="evidence" value="ECO:0007669"/>
    <property type="project" value="UniProtKB-SubCell"/>
</dbReference>
<comment type="caution">
    <text evidence="11">The sequence shown here is derived from an EMBL/GenBank/DDBJ whole genome shotgun (WGS) entry which is preliminary data.</text>
</comment>
<comment type="subcellular location">
    <subcellularLocation>
        <location evidence="1">Membrane</location>
        <topology evidence="1">Multi-pass membrane protein</topology>
    </subcellularLocation>
</comment>
<keyword evidence="12" id="KW-1185">Reference proteome</keyword>
<dbReference type="GO" id="GO:0050728">
    <property type="term" value="P:negative regulation of inflammatory response"/>
    <property type="evidence" value="ECO:0007669"/>
    <property type="project" value="TreeGrafter"/>
</dbReference>
<keyword evidence="6" id="KW-0675">Receptor</keyword>
<organism evidence="11 12">
    <name type="scientific">Marmota monax</name>
    <name type="common">Woodchuck</name>
    <dbReference type="NCBI Taxonomy" id="9995"/>
    <lineage>
        <taxon>Eukaryota</taxon>
        <taxon>Metazoa</taxon>
        <taxon>Chordata</taxon>
        <taxon>Craniata</taxon>
        <taxon>Vertebrata</taxon>
        <taxon>Euteleostomi</taxon>
        <taxon>Mammalia</taxon>
        <taxon>Eutheria</taxon>
        <taxon>Euarchontoglires</taxon>
        <taxon>Glires</taxon>
        <taxon>Rodentia</taxon>
        <taxon>Sciuromorpha</taxon>
        <taxon>Sciuridae</taxon>
        <taxon>Xerinae</taxon>
        <taxon>Marmotini</taxon>
        <taxon>Marmota</taxon>
    </lineage>
</organism>
<evidence type="ECO:0000256" key="8">
    <source>
        <dbReference type="SAM" id="MobiDB-lite"/>
    </source>
</evidence>
<dbReference type="PRINTS" id="PR00237">
    <property type="entry name" value="GPCRRHODOPSN"/>
</dbReference>
<evidence type="ECO:0000256" key="6">
    <source>
        <dbReference type="ARBA" id="ARBA00023170"/>
    </source>
</evidence>
<keyword evidence="2 9" id="KW-0812">Transmembrane</keyword>
<evidence type="ECO:0000313" key="12">
    <source>
        <dbReference type="Proteomes" id="UP000335636"/>
    </source>
</evidence>
<evidence type="ECO:0000256" key="3">
    <source>
        <dbReference type="ARBA" id="ARBA00022989"/>
    </source>
</evidence>
<feature type="transmembrane region" description="Helical" evidence="9">
    <location>
        <begin position="254"/>
        <end position="278"/>
    </location>
</feature>
<feature type="transmembrane region" description="Helical" evidence="9">
    <location>
        <begin position="176"/>
        <end position="198"/>
    </location>
</feature>
<dbReference type="InterPro" id="IPR051893">
    <property type="entry name" value="HCARs"/>
</dbReference>